<reference evidence="1" key="1">
    <citation type="submission" date="2020-10" db="EMBL/GenBank/DDBJ databases">
        <authorList>
            <person name="Gilroy R."/>
        </authorList>
    </citation>
    <scope>NUCLEOTIDE SEQUENCE</scope>
    <source>
        <strain evidence="1">CHK190-19873</strain>
    </source>
</reference>
<proteinExistence type="predicted"/>
<dbReference type="EMBL" id="DVIQ01000080">
    <property type="protein sequence ID" value="HIS32432.1"/>
    <property type="molecule type" value="Genomic_DNA"/>
</dbReference>
<dbReference type="AlphaFoldDB" id="A0A9D1JKU3"/>
<evidence type="ECO:0000313" key="2">
    <source>
        <dbReference type="Proteomes" id="UP000823935"/>
    </source>
</evidence>
<evidence type="ECO:0000313" key="1">
    <source>
        <dbReference type="EMBL" id="HIS32432.1"/>
    </source>
</evidence>
<comment type="caution">
    <text evidence="1">The sequence shown here is derived from an EMBL/GenBank/DDBJ whole genome shotgun (WGS) entry which is preliminary data.</text>
</comment>
<gene>
    <name evidence="1" type="ORF">IAB44_12955</name>
</gene>
<dbReference type="Proteomes" id="UP000823935">
    <property type="component" value="Unassembled WGS sequence"/>
</dbReference>
<name>A0A9D1JKU3_9FIRM</name>
<protein>
    <submittedName>
        <fullName evidence="1">Uncharacterized protein</fullName>
    </submittedName>
</protein>
<reference evidence="1" key="2">
    <citation type="journal article" date="2021" name="PeerJ">
        <title>Extensive microbial diversity within the chicken gut microbiome revealed by metagenomics and culture.</title>
        <authorList>
            <person name="Gilroy R."/>
            <person name="Ravi A."/>
            <person name="Getino M."/>
            <person name="Pursley I."/>
            <person name="Horton D.L."/>
            <person name="Alikhan N.F."/>
            <person name="Baker D."/>
            <person name="Gharbi K."/>
            <person name="Hall N."/>
            <person name="Watson M."/>
            <person name="Adriaenssens E.M."/>
            <person name="Foster-Nyarko E."/>
            <person name="Jarju S."/>
            <person name="Secka A."/>
            <person name="Antonio M."/>
            <person name="Oren A."/>
            <person name="Chaudhuri R.R."/>
            <person name="La Ragione R."/>
            <person name="Hildebrand F."/>
            <person name="Pallen M.J."/>
        </authorList>
    </citation>
    <scope>NUCLEOTIDE SEQUENCE</scope>
    <source>
        <strain evidence="1">CHK190-19873</strain>
    </source>
</reference>
<accession>A0A9D1JKU3</accession>
<sequence>MGQYERRYLQVDAEFLPDGKVLPKVLYWENEDGTVLPFPIDRVLDIERAACLKAGGLGLRYRCLIHGKQRELFLQEDNRWFVAVRVGTHK</sequence>
<organism evidence="1 2">
    <name type="scientific">Candidatus Limivivens intestinipullorum</name>
    <dbReference type="NCBI Taxonomy" id="2840858"/>
    <lineage>
        <taxon>Bacteria</taxon>
        <taxon>Bacillati</taxon>
        <taxon>Bacillota</taxon>
        <taxon>Clostridia</taxon>
        <taxon>Lachnospirales</taxon>
        <taxon>Lachnospiraceae</taxon>
        <taxon>Lachnospiraceae incertae sedis</taxon>
        <taxon>Candidatus Limivivens</taxon>
    </lineage>
</organism>